<protein>
    <submittedName>
        <fullName evidence="9">Probable sodium/metabolite cotransporter BASS1, chloroplastic</fullName>
    </submittedName>
</protein>
<feature type="transmembrane region" description="Helical" evidence="7">
    <location>
        <begin position="294"/>
        <end position="318"/>
    </location>
</feature>
<evidence type="ECO:0000256" key="7">
    <source>
        <dbReference type="SAM" id="Phobius"/>
    </source>
</evidence>
<dbReference type="PANTHER" id="PTHR10361">
    <property type="entry name" value="SODIUM-BILE ACID COTRANSPORTER"/>
    <property type="match status" value="1"/>
</dbReference>
<accession>A0A9R0I4M8</accession>
<dbReference type="RefSeq" id="XP_021842579.1">
    <property type="nucleotide sequence ID" value="XM_021986887.2"/>
</dbReference>
<evidence type="ECO:0000256" key="2">
    <source>
        <dbReference type="ARBA" id="ARBA00004141"/>
    </source>
</evidence>
<reference evidence="9" key="2">
    <citation type="submission" date="2025-08" db="UniProtKB">
        <authorList>
            <consortium name="RefSeq"/>
        </authorList>
    </citation>
    <scope>IDENTIFICATION</scope>
    <source>
        <tissue evidence="9">Leaf</tissue>
    </source>
</reference>
<dbReference type="KEGG" id="soe:110782677"/>
<evidence type="ECO:0000256" key="6">
    <source>
        <dbReference type="ARBA" id="ARBA00023136"/>
    </source>
</evidence>
<dbReference type="GO" id="GO:0016020">
    <property type="term" value="C:membrane"/>
    <property type="evidence" value="ECO:0007669"/>
    <property type="project" value="UniProtKB-SubCell"/>
</dbReference>
<evidence type="ECO:0000256" key="5">
    <source>
        <dbReference type="ARBA" id="ARBA00022989"/>
    </source>
</evidence>
<evidence type="ECO:0000313" key="8">
    <source>
        <dbReference type="Proteomes" id="UP000813463"/>
    </source>
</evidence>
<dbReference type="Proteomes" id="UP000813463">
    <property type="component" value="Chromosome 4"/>
</dbReference>
<evidence type="ECO:0000256" key="3">
    <source>
        <dbReference type="ARBA" id="ARBA00006528"/>
    </source>
</evidence>
<feature type="transmembrane region" description="Helical" evidence="7">
    <location>
        <begin position="112"/>
        <end position="134"/>
    </location>
</feature>
<evidence type="ECO:0000256" key="1">
    <source>
        <dbReference type="ARBA" id="ARBA00004119"/>
    </source>
</evidence>
<dbReference type="GO" id="GO:0009941">
    <property type="term" value="C:chloroplast envelope"/>
    <property type="evidence" value="ECO:0007669"/>
    <property type="project" value="UniProtKB-SubCell"/>
</dbReference>
<sequence length="421" mass="44534">MQSSLSSAHRTPIAQSFPSSSKHFVSVANPTNHFLSLPNKQLKTPPSFKLRCQFDDFPTPLRNPISFPTIQKHFIFLKPKNETNHCTRLLCSNSSSSLSAGSKSPVRAFVEAVSDALSTAFPVWVALGCLMGLLKPSAFSWVSPQMSIWGLTITMLGMGMTITLDDLSGAFALPKEVIAGFFLQYSVMPLSGFFISKLLGLPSHFAAGLILVGCCPGGTASNIVTYIARGNVALSVLMTAASTFSAVVMTPYLTAKLAGQYVAVDAAGLLMSTMQVVLLPVLAGAFLNQYFQSLVKFVSPVMPPVAVATVAVLCGHAIAQNSSAILTSGVQVVLACCLLHSSGFFFGYVLARLLGIDISSARTISIEVGMQNSVLGLVLANQHFGNPLTAVPCAVSSVCHSIIGSALAGIWRYSTPKEMQS</sequence>
<evidence type="ECO:0000256" key="4">
    <source>
        <dbReference type="ARBA" id="ARBA00022692"/>
    </source>
</evidence>
<dbReference type="Gene3D" id="1.20.1530.20">
    <property type="match status" value="1"/>
</dbReference>
<comment type="similarity">
    <text evidence="3">Belongs to the bile acid:sodium symporter (BASS) (TC 2.A.28) family.</text>
</comment>
<dbReference type="PANTHER" id="PTHR10361:SF28">
    <property type="entry name" value="P3 PROTEIN-RELATED"/>
    <property type="match status" value="1"/>
</dbReference>
<evidence type="ECO:0000313" key="9">
    <source>
        <dbReference type="RefSeq" id="XP_021842579.1"/>
    </source>
</evidence>
<keyword evidence="5 7" id="KW-1133">Transmembrane helix</keyword>
<keyword evidence="6 7" id="KW-0472">Membrane</keyword>
<proteinExistence type="inferred from homology"/>
<feature type="transmembrane region" description="Helical" evidence="7">
    <location>
        <begin position="205"/>
        <end position="225"/>
    </location>
</feature>
<dbReference type="GeneID" id="110782677"/>
<gene>
    <name evidence="9" type="primary">LOC110782677</name>
</gene>
<dbReference type="AlphaFoldDB" id="A0A9R0I4M8"/>
<feature type="transmembrane region" description="Helical" evidence="7">
    <location>
        <begin position="330"/>
        <end position="351"/>
    </location>
</feature>
<feature type="transmembrane region" description="Helical" evidence="7">
    <location>
        <begin position="266"/>
        <end position="287"/>
    </location>
</feature>
<dbReference type="InterPro" id="IPR038770">
    <property type="entry name" value="Na+/solute_symporter_sf"/>
</dbReference>
<keyword evidence="8" id="KW-1185">Reference proteome</keyword>
<dbReference type="OrthoDB" id="203097at2759"/>
<comment type="subcellular location">
    <subcellularLocation>
        <location evidence="2">Membrane</location>
        <topology evidence="2">Multi-pass membrane protein</topology>
    </subcellularLocation>
    <subcellularLocation>
        <location evidence="1">Plastid</location>
        <location evidence="1">Chloroplast envelope</location>
    </subcellularLocation>
</comment>
<dbReference type="Pfam" id="PF01758">
    <property type="entry name" value="SBF"/>
    <property type="match status" value="1"/>
</dbReference>
<feature type="transmembrane region" description="Helical" evidence="7">
    <location>
        <begin position="146"/>
        <end position="165"/>
    </location>
</feature>
<keyword evidence="4 7" id="KW-0812">Transmembrane</keyword>
<reference evidence="8" key="1">
    <citation type="journal article" date="2021" name="Nat. Commun.">
        <title>Genomic analyses provide insights into spinach domestication and the genetic basis of agronomic traits.</title>
        <authorList>
            <person name="Cai X."/>
            <person name="Sun X."/>
            <person name="Xu C."/>
            <person name="Sun H."/>
            <person name="Wang X."/>
            <person name="Ge C."/>
            <person name="Zhang Z."/>
            <person name="Wang Q."/>
            <person name="Fei Z."/>
            <person name="Jiao C."/>
            <person name="Wang Q."/>
        </authorList>
    </citation>
    <scope>NUCLEOTIDE SEQUENCE [LARGE SCALE GENOMIC DNA]</scope>
    <source>
        <strain evidence="8">cv. Varoflay</strain>
    </source>
</reference>
<dbReference type="InterPro" id="IPR002657">
    <property type="entry name" value="BilAc:Na_symport/Acr3"/>
</dbReference>
<feature type="transmembrane region" description="Helical" evidence="7">
    <location>
        <begin position="177"/>
        <end position="199"/>
    </location>
</feature>
<name>A0A9R0I4M8_SPIOL</name>
<dbReference type="InterPro" id="IPR004710">
    <property type="entry name" value="Bilac:Na_transpt"/>
</dbReference>
<feature type="transmembrane region" description="Helical" evidence="7">
    <location>
        <begin position="232"/>
        <end position="254"/>
    </location>
</feature>
<organism evidence="8 9">
    <name type="scientific">Spinacia oleracea</name>
    <name type="common">Spinach</name>
    <dbReference type="NCBI Taxonomy" id="3562"/>
    <lineage>
        <taxon>Eukaryota</taxon>
        <taxon>Viridiplantae</taxon>
        <taxon>Streptophyta</taxon>
        <taxon>Embryophyta</taxon>
        <taxon>Tracheophyta</taxon>
        <taxon>Spermatophyta</taxon>
        <taxon>Magnoliopsida</taxon>
        <taxon>eudicotyledons</taxon>
        <taxon>Gunneridae</taxon>
        <taxon>Pentapetalae</taxon>
        <taxon>Caryophyllales</taxon>
        <taxon>Chenopodiaceae</taxon>
        <taxon>Chenopodioideae</taxon>
        <taxon>Anserineae</taxon>
        <taxon>Spinacia</taxon>
    </lineage>
</organism>